<dbReference type="GO" id="GO:0009307">
    <property type="term" value="P:DNA restriction-modification system"/>
    <property type="evidence" value="ECO:0007669"/>
    <property type="project" value="InterPro"/>
</dbReference>
<comment type="caution">
    <text evidence="1">The sequence shown here is derived from an EMBL/GenBank/DDBJ whole genome shotgun (WGS) entry which is preliminary data.</text>
</comment>
<dbReference type="EMBL" id="LAZR01058795">
    <property type="protein sequence ID" value="KKK69147.1"/>
    <property type="molecule type" value="Genomic_DNA"/>
</dbReference>
<dbReference type="GO" id="GO:0009007">
    <property type="term" value="F:site-specific DNA-methyltransferase (adenine-specific) activity"/>
    <property type="evidence" value="ECO:0007669"/>
    <property type="project" value="InterPro"/>
</dbReference>
<accession>A0A0F8XJ51</accession>
<proteinExistence type="predicted"/>
<gene>
    <name evidence="1" type="ORF">LCGC14_2936970</name>
</gene>
<sequence>MSRTDWETPQDFFDELDKEFHFRLDVCANDDNAKCNNYITEKLNGLTREWTDRFDLLNSCWMNPPYDRSIGLWMKKAYEESQKGNTVVCLIQGRSTDTKWWHNYVMKSSEIRFIKNRLHFGMDGKFSRANISSVVVIFRPYCKGYPTLSSIDTKGKELRERR</sequence>
<protein>
    <recommendedName>
        <fullName evidence="2">Adenine methyltransferase</fullName>
    </recommendedName>
</protein>
<evidence type="ECO:0000313" key="1">
    <source>
        <dbReference type="EMBL" id="KKK69147.1"/>
    </source>
</evidence>
<organism evidence="1">
    <name type="scientific">marine sediment metagenome</name>
    <dbReference type="NCBI Taxonomy" id="412755"/>
    <lineage>
        <taxon>unclassified sequences</taxon>
        <taxon>metagenomes</taxon>
        <taxon>ecological metagenomes</taxon>
    </lineage>
</organism>
<dbReference type="Pfam" id="PF05869">
    <property type="entry name" value="Dam"/>
    <property type="match status" value="1"/>
</dbReference>
<reference evidence="1" key="1">
    <citation type="journal article" date="2015" name="Nature">
        <title>Complex archaea that bridge the gap between prokaryotes and eukaryotes.</title>
        <authorList>
            <person name="Spang A."/>
            <person name="Saw J.H."/>
            <person name="Jorgensen S.L."/>
            <person name="Zaremba-Niedzwiedzka K."/>
            <person name="Martijn J."/>
            <person name="Lind A.E."/>
            <person name="van Eijk R."/>
            <person name="Schleper C."/>
            <person name="Guy L."/>
            <person name="Ettema T.J."/>
        </authorList>
    </citation>
    <scope>NUCLEOTIDE SEQUENCE</scope>
</reference>
<name>A0A0F8XJ51_9ZZZZ</name>
<dbReference type="InterPro" id="IPR008593">
    <property type="entry name" value="Dam_MeTrfase"/>
</dbReference>
<evidence type="ECO:0008006" key="2">
    <source>
        <dbReference type="Google" id="ProtNLM"/>
    </source>
</evidence>
<dbReference type="AlphaFoldDB" id="A0A0F8XJ51"/>
<dbReference type="GO" id="GO:0003677">
    <property type="term" value="F:DNA binding"/>
    <property type="evidence" value="ECO:0007669"/>
    <property type="project" value="InterPro"/>
</dbReference>